<keyword evidence="5" id="KW-1185">Reference proteome</keyword>
<comment type="caution">
    <text evidence="4">The sequence shown here is derived from an EMBL/GenBank/DDBJ whole genome shotgun (WGS) entry which is preliminary data.</text>
</comment>
<protein>
    <recommendedName>
        <fullName evidence="2">3'(2'),5'-bisphosphate nucleotidase</fullName>
        <ecNumber evidence="2">3.1.3.7</ecNumber>
    </recommendedName>
</protein>
<sequence length="98" mass="10945">MATPGAKMTPLIMRVLAASVSVSYRAGSIIRDIMKTGDLGIVEKGKNDLQTEADRAAQRCIVASLHKQFPKVAIFGEEVSCERKHYYFFFFLNLIVPH</sequence>
<dbReference type="SUPFAM" id="SSF56655">
    <property type="entry name" value="Carbohydrate phosphatase"/>
    <property type="match status" value="1"/>
</dbReference>
<comment type="similarity">
    <text evidence="1">Belongs to the inositol monophosphatase superfamily.</text>
</comment>
<dbReference type="PANTHER" id="PTHR43028:SF5">
    <property type="entry name" value="3'(2'),5'-BISPHOSPHATE NUCLEOTIDASE 1"/>
    <property type="match status" value="1"/>
</dbReference>
<dbReference type="EC" id="3.1.3.7" evidence="2"/>
<evidence type="ECO:0000256" key="3">
    <source>
        <dbReference type="PIRSR" id="PIRSR600760-2"/>
    </source>
</evidence>
<name>A0AAV4CUT3_9GAST</name>
<dbReference type="Pfam" id="PF00459">
    <property type="entry name" value="Inositol_P"/>
    <property type="match status" value="1"/>
</dbReference>
<evidence type="ECO:0000313" key="5">
    <source>
        <dbReference type="Proteomes" id="UP000735302"/>
    </source>
</evidence>
<evidence type="ECO:0000313" key="4">
    <source>
        <dbReference type="EMBL" id="GFO35643.1"/>
    </source>
</evidence>
<feature type="binding site" evidence="3">
    <location>
        <position position="77"/>
    </location>
    <ligand>
        <name>Mg(2+)</name>
        <dbReference type="ChEBI" id="CHEBI:18420"/>
        <label>1</label>
        <note>catalytic</note>
    </ligand>
</feature>
<accession>A0AAV4CUT3</accession>
<dbReference type="GO" id="GO:0046872">
    <property type="term" value="F:metal ion binding"/>
    <property type="evidence" value="ECO:0007669"/>
    <property type="project" value="UniProtKB-KW"/>
</dbReference>
<dbReference type="Gene3D" id="3.30.540.10">
    <property type="entry name" value="Fructose-1,6-Bisphosphatase, subunit A, domain 1"/>
    <property type="match status" value="1"/>
</dbReference>
<dbReference type="GO" id="GO:0008441">
    <property type="term" value="F:3'(2'),5'-bisphosphate nucleotidase activity"/>
    <property type="evidence" value="ECO:0007669"/>
    <property type="project" value="UniProtKB-EC"/>
</dbReference>
<evidence type="ECO:0000256" key="1">
    <source>
        <dbReference type="ARBA" id="ARBA00009759"/>
    </source>
</evidence>
<gene>
    <name evidence="4" type="ORF">PoB_006214800</name>
</gene>
<keyword evidence="3" id="KW-0479">Metal-binding</keyword>
<dbReference type="EMBL" id="BLXT01006999">
    <property type="protein sequence ID" value="GFO35643.1"/>
    <property type="molecule type" value="Genomic_DNA"/>
</dbReference>
<dbReference type="Proteomes" id="UP000735302">
    <property type="component" value="Unassembled WGS sequence"/>
</dbReference>
<keyword evidence="3" id="KW-0460">Magnesium</keyword>
<dbReference type="InterPro" id="IPR000760">
    <property type="entry name" value="Inositol_monophosphatase-like"/>
</dbReference>
<organism evidence="4 5">
    <name type="scientific">Plakobranchus ocellatus</name>
    <dbReference type="NCBI Taxonomy" id="259542"/>
    <lineage>
        <taxon>Eukaryota</taxon>
        <taxon>Metazoa</taxon>
        <taxon>Spiralia</taxon>
        <taxon>Lophotrochozoa</taxon>
        <taxon>Mollusca</taxon>
        <taxon>Gastropoda</taxon>
        <taxon>Heterobranchia</taxon>
        <taxon>Euthyneura</taxon>
        <taxon>Panpulmonata</taxon>
        <taxon>Sacoglossa</taxon>
        <taxon>Placobranchoidea</taxon>
        <taxon>Plakobranchidae</taxon>
        <taxon>Plakobranchus</taxon>
    </lineage>
</organism>
<dbReference type="PANTHER" id="PTHR43028">
    <property type="entry name" value="3'(2'),5'-BISPHOSPHATE NUCLEOTIDASE 1"/>
    <property type="match status" value="1"/>
</dbReference>
<dbReference type="AlphaFoldDB" id="A0AAV4CUT3"/>
<proteinExistence type="inferred from homology"/>
<dbReference type="InterPro" id="IPR050725">
    <property type="entry name" value="CysQ/Inositol_MonoPase"/>
</dbReference>
<comment type="cofactor">
    <cofactor evidence="3">
        <name>Mg(2+)</name>
        <dbReference type="ChEBI" id="CHEBI:18420"/>
    </cofactor>
</comment>
<evidence type="ECO:0000256" key="2">
    <source>
        <dbReference type="ARBA" id="ARBA00012633"/>
    </source>
</evidence>
<reference evidence="4 5" key="1">
    <citation type="journal article" date="2021" name="Elife">
        <title>Chloroplast acquisition without the gene transfer in kleptoplastic sea slugs, Plakobranchus ocellatus.</title>
        <authorList>
            <person name="Maeda T."/>
            <person name="Takahashi S."/>
            <person name="Yoshida T."/>
            <person name="Shimamura S."/>
            <person name="Takaki Y."/>
            <person name="Nagai Y."/>
            <person name="Toyoda A."/>
            <person name="Suzuki Y."/>
            <person name="Arimoto A."/>
            <person name="Ishii H."/>
            <person name="Satoh N."/>
            <person name="Nishiyama T."/>
            <person name="Hasebe M."/>
            <person name="Maruyama T."/>
            <person name="Minagawa J."/>
            <person name="Obokata J."/>
            <person name="Shigenobu S."/>
        </authorList>
    </citation>
    <scope>NUCLEOTIDE SEQUENCE [LARGE SCALE GENOMIC DNA]</scope>
</reference>